<evidence type="ECO:0000259" key="2">
    <source>
        <dbReference type="Pfam" id="PF01882"/>
    </source>
</evidence>
<dbReference type="InterPro" id="IPR002881">
    <property type="entry name" value="DUF58"/>
</dbReference>
<feature type="transmembrane region" description="Helical" evidence="1">
    <location>
        <begin position="45"/>
        <end position="65"/>
    </location>
</feature>
<keyword evidence="1" id="KW-1133">Transmembrane helix</keyword>
<feature type="transmembrane region" description="Helical" evidence="1">
    <location>
        <begin position="71"/>
        <end position="92"/>
    </location>
</feature>
<dbReference type="Pfam" id="PF01882">
    <property type="entry name" value="DUF58"/>
    <property type="match status" value="1"/>
</dbReference>
<dbReference type="Proteomes" id="UP001142462">
    <property type="component" value="Unassembled WGS sequence"/>
</dbReference>
<dbReference type="AlphaFoldDB" id="A0A9W6H4B5"/>
<evidence type="ECO:0000313" key="3">
    <source>
        <dbReference type="EMBL" id="GLJ61823.1"/>
    </source>
</evidence>
<name>A0A9W6H4B5_9MICO</name>
<dbReference type="PANTHER" id="PTHR34351">
    <property type="entry name" value="SLR1927 PROTEIN-RELATED"/>
    <property type="match status" value="1"/>
</dbReference>
<organism evidence="3 4">
    <name type="scientific">Microbacterium barkeri</name>
    <dbReference type="NCBI Taxonomy" id="33917"/>
    <lineage>
        <taxon>Bacteria</taxon>
        <taxon>Bacillati</taxon>
        <taxon>Actinomycetota</taxon>
        <taxon>Actinomycetes</taxon>
        <taxon>Micrococcales</taxon>
        <taxon>Microbacteriaceae</taxon>
        <taxon>Microbacterium</taxon>
    </lineage>
</organism>
<sequence length="420" mass="45013">MSAEAPEAVEAEQAEERAGWAAVLRYVLARGWRGIRVVAAVVRPLGWVLLVAAVALWVLGIAFGWVEVRAIAAILTATLVLCAGFLFGRTSYDVELDLTRTRVVVGERAVGALRLANTGSRAILPSRIVLPVGSGRGVFGIPQLAPEESIEELFAIPTQRRAVLPVGPVSIVRGDPLGLYERIDRRDEPVDLYVHPRTVRLDGQSIGFVRDLEGMETRDLARDDIAFHALSEYQPGDDLRHVHWRSTARTGTLMMRTYEQTRRSHFVIGLSTATADYASPEEFETAISAGGSLGLRAIRDAFHVDVRTPAGPLRAGTGRQLLDSLSGVEHSRARAGRVADLAGAVAAAAPLASVVVLLCGSTADPADLRDAASRLPLGARTLIVVAAADADTGRRRIGETDVLTLATVDDLPRALRKVLG</sequence>
<evidence type="ECO:0000313" key="4">
    <source>
        <dbReference type="Proteomes" id="UP001142462"/>
    </source>
</evidence>
<keyword evidence="1" id="KW-0812">Transmembrane</keyword>
<evidence type="ECO:0000256" key="1">
    <source>
        <dbReference type="SAM" id="Phobius"/>
    </source>
</evidence>
<keyword evidence="1" id="KW-0472">Membrane</keyword>
<feature type="domain" description="DUF58" evidence="2">
    <location>
        <begin position="232"/>
        <end position="277"/>
    </location>
</feature>
<dbReference type="EMBL" id="BSEJ01000008">
    <property type="protein sequence ID" value="GLJ61823.1"/>
    <property type="molecule type" value="Genomic_DNA"/>
</dbReference>
<reference evidence="3" key="2">
    <citation type="submission" date="2023-01" db="EMBL/GenBank/DDBJ databases">
        <authorList>
            <person name="Sun Q."/>
            <person name="Evtushenko L."/>
        </authorList>
    </citation>
    <scope>NUCLEOTIDE SEQUENCE</scope>
    <source>
        <strain evidence="3">VKM Ac-1020</strain>
    </source>
</reference>
<gene>
    <name evidence="3" type="ORF">GCM10017576_19530</name>
</gene>
<proteinExistence type="predicted"/>
<keyword evidence="4" id="KW-1185">Reference proteome</keyword>
<comment type="caution">
    <text evidence="3">The sequence shown here is derived from an EMBL/GenBank/DDBJ whole genome shotgun (WGS) entry which is preliminary data.</text>
</comment>
<reference evidence="3" key="1">
    <citation type="journal article" date="2014" name="Int. J. Syst. Evol. Microbiol.">
        <title>Complete genome sequence of Corynebacterium casei LMG S-19264T (=DSM 44701T), isolated from a smear-ripened cheese.</title>
        <authorList>
            <consortium name="US DOE Joint Genome Institute (JGI-PGF)"/>
            <person name="Walter F."/>
            <person name="Albersmeier A."/>
            <person name="Kalinowski J."/>
            <person name="Ruckert C."/>
        </authorList>
    </citation>
    <scope>NUCLEOTIDE SEQUENCE</scope>
    <source>
        <strain evidence="3">VKM Ac-1020</strain>
    </source>
</reference>
<dbReference type="PANTHER" id="PTHR34351:SF1">
    <property type="entry name" value="SLR1927 PROTEIN"/>
    <property type="match status" value="1"/>
</dbReference>
<accession>A0A9W6H4B5</accession>
<protein>
    <recommendedName>
        <fullName evidence="2">DUF58 domain-containing protein</fullName>
    </recommendedName>
</protein>
<dbReference type="RefSeq" id="WP_271173529.1">
    <property type="nucleotide sequence ID" value="NZ_BSEJ01000008.1"/>
</dbReference>